<keyword evidence="3" id="KW-1185">Reference proteome</keyword>
<keyword evidence="1" id="KW-1133">Transmembrane helix</keyword>
<gene>
    <name evidence="2" type="ORF">H8696_03060</name>
</gene>
<name>A0A926D4L8_9FIRM</name>
<dbReference type="AlphaFoldDB" id="A0A926D4L8"/>
<comment type="caution">
    <text evidence="2">The sequence shown here is derived from an EMBL/GenBank/DDBJ whole genome shotgun (WGS) entry which is preliminary data.</text>
</comment>
<reference evidence="2" key="1">
    <citation type="submission" date="2020-08" db="EMBL/GenBank/DDBJ databases">
        <title>Genome public.</title>
        <authorList>
            <person name="Liu C."/>
            <person name="Sun Q."/>
        </authorList>
    </citation>
    <scope>NUCLEOTIDE SEQUENCE</scope>
    <source>
        <strain evidence="2">NSJ-53</strain>
    </source>
</reference>
<keyword evidence="1" id="KW-0472">Membrane</keyword>
<dbReference type="EMBL" id="JACRSR010000001">
    <property type="protein sequence ID" value="MBC8530819.1"/>
    <property type="molecule type" value="Genomic_DNA"/>
</dbReference>
<dbReference type="RefSeq" id="WP_249314827.1">
    <property type="nucleotide sequence ID" value="NZ_JACRSR010000001.1"/>
</dbReference>
<protein>
    <submittedName>
        <fullName evidence="2">Uncharacterized protein</fullName>
    </submittedName>
</protein>
<feature type="transmembrane region" description="Helical" evidence="1">
    <location>
        <begin position="7"/>
        <end position="26"/>
    </location>
</feature>
<evidence type="ECO:0000313" key="3">
    <source>
        <dbReference type="Proteomes" id="UP000623172"/>
    </source>
</evidence>
<keyword evidence="1" id="KW-0812">Transmembrane</keyword>
<proteinExistence type="predicted"/>
<evidence type="ECO:0000256" key="1">
    <source>
        <dbReference type="SAM" id="Phobius"/>
    </source>
</evidence>
<sequence length="138" mass="16244">MRRKKARLLASIIFIMSIGIGFYLQYGRSMDVYNSFSMSATNFHEERITVIANKLYIWDKERCAKEIFKRCRKNDFKSIRFSYDYAKPNALYVSVYLSEHSVKSGTPAFEFSYTQEDTINGTYNILDHPQYFHLKIGS</sequence>
<dbReference type="Proteomes" id="UP000623172">
    <property type="component" value="Unassembled WGS sequence"/>
</dbReference>
<evidence type="ECO:0000313" key="2">
    <source>
        <dbReference type="EMBL" id="MBC8530819.1"/>
    </source>
</evidence>
<accession>A0A926D4L8</accession>
<organism evidence="2 3">
    <name type="scientific">Gehongia tenuis</name>
    <dbReference type="NCBI Taxonomy" id="2763655"/>
    <lineage>
        <taxon>Bacteria</taxon>
        <taxon>Bacillati</taxon>
        <taxon>Bacillota</taxon>
        <taxon>Clostridia</taxon>
        <taxon>Christensenellales</taxon>
        <taxon>Christensenellaceae</taxon>
        <taxon>Gehongia</taxon>
    </lineage>
</organism>